<keyword evidence="7" id="KW-0067">ATP-binding</keyword>
<dbReference type="GO" id="GO:0006915">
    <property type="term" value="P:apoptotic process"/>
    <property type="evidence" value="ECO:0007669"/>
    <property type="project" value="UniProtKB-KW"/>
</dbReference>
<dbReference type="PROSITE" id="PS50127">
    <property type="entry name" value="UBC_2"/>
    <property type="match status" value="1"/>
</dbReference>
<protein>
    <recommendedName>
        <fullName evidence="8">Ubiquitin-conjugating enzyme E2 Z</fullName>
    </recommendedName>
    <alternativeName>
        <fullName evidence="9">E2 ubiquitin-conjugating enzyme Z</fullName>
    </alternativeName>
    <alternativeName>
        <fullName evidence="11">Ubiquitin carrier protein Z</fullName>
    </alternativeName>
    <alternativeName>
        <fullName evidence="10">Ubiquitin-protein ligase Z</fullName>
    </alternativeName>
</protein>
<evidence type="ECO:0000259" key="12">
    <source>
        <dbReference type="PROSITE" id="PS50127"/>
    </source>
</evidence>
<comment type="subcellular location">
    <subcellularLocation>
        <location evidence="1">Cytoplasm</location>
    </subcellularLocation>
</comment>
<dbReference type="GO" id="GO:0005634">
    <property type="term" value="C:nucleus"/>
    <property type="evidence" value="ECO:0007669"/>
    <property type="project" value="TreeGrafter"/>
</dbReference>
<evidence type="ECO:0000256" key="1">
    <source>
        <dbReference type="ARBA" id="ARBA00004496"/>
    </source>
</evidence>
<keyword evidence="5" id="KW-0547">Nucleotide-binding</keyword>
<dbReference type="GO" id="GO:0005737">
    <property type="term" value="C:cytoplasm"/>
    <property type="evidence" value="ECO:0007669"/>
    <property type="project" value="UniProtKB-SubCell"/>
</dbReference>
<keyword evidence="6" id="KW-0833">Ubl conjugation pathway</keyword>
<dbReference type="GO" id="GO:0043066">
    <property type="term" value="P:negative regulation of apoptotic process"/>
    <property type="evidence" value="ECO:0007669"/>
    <property type="project" value="TreeGrafter"/>
</dbReference>
<evidence type="ECO:0000256" key="6">
    <source>
        <dbReference type="ARBA" id="ARBA00022786"/>
    </source>
</evidence>
<evidence type="ECO:0000256" key="2">
    <source>
        <dbReference type="ARBA" id="ARBA00022490"/>
    </source>
</evidence>
<dbReference type="InterPro" id="IPR000608">
    <property type="entry name" value="UBC"/>
</dbReference>
<dbReference type="GO" id="GO:0005524">
    <property type="term" value="F:ATP binding"/>
    <property type="evidence" value="ECO:0007669"/>
    <property type="project" value="UniProtKB-KW"/>
</dbReference>
<dbReference type="InterPro" id="IPR016135">
    <property type="entry name" value="UBQ-conjugating_enzyme/RWD"/>
</dbReference>
<proteinExistence type="predicted"/>
<feature type="domain" description="UBC core" evidence="12">
    <location>
        <begin position="14"/>
        <end position="173"/>
    </location>
</feature>
<dbReference type="Gene3D" id="3.10.110.10">
    <property type="entry name" value="Ubiquitin Conjugating Enzyme"/>
    <property type="match status" value="1"/>
</dbReference>
<keyword evidence="2" id="KW-0963">Cytoplasm</keyword>
<keyword evidence="4" id="KW-0053">Apoptosis</keyword>
<dbReference type="Pfam" id="PF00179">
    <property type="entry name" value="UQ_con"/>
    <property type="match status" value="1"/>
</dbReference>
<evidence type="ECO:0000256" key="5">
    <source>
        <dbReference type="ARBA" id="ARBA00022741"/>
    </source>
</evidence>
<dbReference type="GO" id="GO:0016740">
    <property type="term" value="F:transferase activity"/>
    <property type="evidence" value="ECO:0007669"/>
    <property type="project" value="UniProtKB-KW"/>
</dbReference>
<dbReference type="AlphaFoldDB" id="A0A6C0I6X4"/>
<evidence type="ECO:0000313" key="13">
    <source>
        <dbReference type="EMBL" id="QHT88542.1"/>
    </source>
</evidence>
<keyword evidence="3" id="KW-0808">Transferase</keyword>
<evidence type="ECO:0000256" key="10">
    <source>
        <dbReference type="ARBA" id="ARBA00042316"/>
    </source>
</evidence>
<evidence type="ECO:0000256" key="11">
    <source>
        <dbReference type="ARBA" id="ARBA00042401"/>
    </source>
</evidence>
<evidence type="ECO:0000256" key="7">
    <source>
        <dbReference type="ARBA" id="ARBA00022840"/>
    </source>
</evidence>
<dbReference type="SMART" id="SM00212">
    <property type="entry name" value="UBCc"/>
    <property type="match status" value="1"/>
</dbReference>
<sequence length="245" mass="28507">MSSTVTESKVISKETIHRLLSDVKYIYNNPLTDNGIYYTHDDADIMKGYALIVGPEDTPYFGGYYFFELNFPTDYPFSPPKVKYMTNNGVTRFNPNLYKCGKVCVSILNTWSGDKWSACQTLNSVLLTLCSLLNDKPLLNEPGQTIANKDFTPYQKSIEFLNLDFAICDILESQEKWVPVYFSHFYPFMKEHFLKNYDKLLDIIDKKNELLETCFVQIYQMTTNIDYMRLKEKIIALKVKISENK</sequence>
<evidence type="ECO:0000256" key="9">
    <source>
        <dbReference type="ARBA" id="ARBA00041798"/>
    </source>
</evidence>
<evidence type="ECO:0000256" key="8">
    <source>
        <dbReference type="ARBA" id="ARBA00039894"/>
    </source>
</evidence>
<dbReference type="PANTHER" id="PTHR46116">
    <property type="entry name" value="(E3-INDEPENDENT) E2 UBIQUITIN-CONJUGATING ENZYME"/>
    <property type="match status" value="1"/>
</dbReference>
<name>A0A6C0I6X4_9ZZZZ</name>
<evidence type="ECO:0000256" key="4">
    <source>
        <dbReference type="ARBA" id="ARBA00022703"/>
    </source>
</evidence>
<dbReference type="EMBL" id="MN740118">
    <property type="protein sequence ID" value="QHT88542.1"/>
    <property type="molecule type" value="Genomic_DNA"/>
</dbReference>
<accession>A0A6C0I6X4</accession>
<dbReference type="GO" id="GO:0004869">
    <property type="term" value="F:cysteine-type endopeptidase inhibitor activity"/>
    <property type="evidence" value="ECO:0007669"/>
    <property type="project" value="TreeGrafter"/>
</dbReference>
<reference evidence="13" key="1">
    <citation type="journal article" date="2020" name="Nature">
        <title>Giant virus diversity and host interactions through global metagenomics.</title>
        <authorList>
            <person name="Schulz F."/>
            <person name="Roux S."/>
            <person name="Paez-Espino D."/>
            <person name="Jungbluth S."/>
            <person name="Walsh D.A."/>
            <person name="Denef V.J."/>
            <person name="McMahon K.D."/>
            <person name="Konstantinidis K.T."/>
            <person name="Eloe-Fadrosh E.A."/>
            <person name="Kyrpides N.C."/>
            <person name="Woyke T."/>
        </authorList>
    </citation>
    <scope>NUCLEOTIDE SEQUENCE</scope>
    <source>
        <strain evidence="13">GVMAG-M-3300023184-51</strain>
    </source>
</reference>
<dbReference type="PANTHER" id="PTHR46116:SF26">
    <property type="entry name" value="UBIQUITIN-CONJUGATING ENZYME E2 Z"/>
    <property type="match status" value="1"/>
</dbReference>
<dbReference type="SUPFAM" id="SSF54495">
    <property type="entry name" value="UBC-like"/>
    <property type="match status" value="1"/>
</dbReference>
<evidence type="ECO:0000256" key="3">
    <source>
        <dbReference type="ARBA" id="ARBA00022679"/>
    </source>
</evidence>
<organism evidence="13">
    <name type="scientific">viral metagenome</name>
    <dbReference type="NCBI Taxonomy" id="1070528"/>
    <lineage>
        <taxon>unclassified sequences</taxon>
        <taxon>metagenomes</taxon>
        <taxon>organismal metagenomes</taxon>
    </lineage>
</organism>